<dbReference type="EnsemblPlants" id="TuG1812G0600002151.01.T01">
    <property type="protein sequence ID" value="TuG1812G0600002151.01.T01.cds380235"/>
    <property type="gene ID" value="TuG1812G0600002151.01"/>
</dbReference>
<proteinExistence type="predicted"/>
<keyword evidence="2" id="KW-1185">Reference proteome</keyword>
<name>A0A8R7UVV9_TRIUA</name>
<dbReference type="Proteomes" id="UP000015106">
    <property type="component" value="Chromosome 6"/>
</dbReference>
<reference evidence="1" key="3">
    <citation type="submission" date="2022-06" db="UniProtKB">
        <authorList>
            <consortium name="EnsemblPlants"/>
        </authorList>
    </citation>
    <scope>IDENTIFICATION</scope>
</reference>
<organism evidence="1 2">
    <name type="scientific">Triticum urartu</name>
    <name type="common">Red wild einkorn</name>
    <name type="synonym">Crithodium urartu</name>
    <dbReference type="NCBI Taxonomy" id="4572"/>
    <lineage>
        <taxon>Eukaryota</taxon>
        <taxon>Viridiplantae</taxon>
        <taxon>Streptophyta</taxon>
        <taxon>Embryophyta</taxon>
        <taxon>Tracheophyta</taxon>
        <taxon>Spermatophyta</taxon>
        <taxon>Magnoliopsida</taxon>
        <taxon>Liliopsida</taxon>
        <taxon>Poales</taxon>
        <taxon>Poaceae</taxon>
        <taxon>BOP clade</taxon>
        <taxon>Pooideae</taxon>
        <taxon>Triticodae</taxon>
        <taxon>Triticeae</taxon>
        <taxon>Triticinae</taxon>
        <taxon>Triticum</taxon>
    </lineage>
</organism>
<protein>
    <submittedName>
        <fullName evidence="1">Uncharacterized protein</fullName>
    </submittedName>
</protein>
<accession>A0A8R7UVV9</accession>
<sequence>MAWLFSLRQKDHLEVVYPSLKVVYCLPEDFIISDDGSNTPASHDHKFTISSWEDLHG</sequence>
<dbReference type="AlphaFoldDB" id="A0A8R7UVV9"/>
<dbReference type="Gramene" id="TuG1812G0600002151.01.T01">
    <property type="protein sequence ID" value="TuG1812G0600002151.01.T01.cds380235"/>
    <property type="gene ID" value="TuG1812G0600002151.01"/>
</dbReference>
<evidence type="ECO:0000313" key="1">
    <source>
        <dbReference type="EnsemblPlants" id="TuG1812G0600002151.01.T01.cds380235"/>
    </source>
</evidence>
<reference evidence="1" key="2">
    <citation type="submission" date="2018-03" db="EMBL/GenBank/DDBJ databases">
        <title>The Triticum urartu genome reveals the dynamic nature of wheat genome evolution.</title>
        <authorList>
            <person name="Ling H."/>
            <person name="Ma B."/>
            <person name="Shi X."/>
            <person name="Liu H."/>
            <person name="Dong L."/>
            <person name="Sun H."/>
            <person name="Cao Y."/>
            <person name="Gao Q."/>
            <person name="Zheng S."/>
            <person name="Li Y."/>
            <person name="Yu Y."/>
            <person name="Du H."/>
            <person name="Qi M."/>
            <person name="Li Y."/>
            <person name="Yu H."/>
            <person name="Cui Y."/>
            <person name="Wang N."/>
            <person name="Chen C."/>
            <person name="Wu H."/>
            <person name="Zhao Y."/>
            <person name="Zhang J."/>
            <person name="Li Y."/>
            <person name="Zhou W."/>
            <person name="Zhang B."/>
            <person name="Hu W."/>
            <person name="Eijk M."/>
            <person name="Tang J."/>
            <person name="Witsenboer H."/>
            <person name="Zhao S."/>
            <person name="Li Z."/>
            <person name="Zhang A."/>
            <person name="Wang D."/>
            <person name="Liang C."/>
        </authorList>
    </citation>
    <scope>NUCLEOTIDE SEQUENCE [LARGE SCALE GENOMIC DNA]</scope>
    <source>
        <strain evidence="1">cv. G1812</strain>
    </source>
</reference>
<reference evidence="2" key="1">
    <citation type="journal article" date="2013" name="Nature">
        <title>Draft genome of the wheat A-genome progenitor Triticum urartu.</title>
        <authorList>
            <person name="Ling H.Q."/>
            <person name="Zhao S."/>
            <person name="Liu D."/>
            <person name="Wang J."/>
            <person name="Sun H."/>
            <person name="Zhang C."/>
            <person name="Fan H."/>
            <person name="Li D."/>
            <person name="Dong L."/>
            <person name="Tao Y."/>
            <person name="Gao C."/>
            <person name="Wu H."/>
            <person name="Li Y."/>
            <person name="Cui Y."/>
            <person name="Guo X."/>
            <person name="Zheng S."/>
            <person name="Wang B."/>
            <person name="Yu K."/>
            <person name="Liang Q."/>
            <person name="Yang W."/>
            <person name="Lou X."/>
            <person name="Chen J."/>
            <person name="Feng M."/>
            <person name="Jian J."/>
            <person name="Zhang X."/>
            <person name="Luo G."/>
            <person name="Jiang Y."/>
            <person name="Liu J."/>
            <person name="Wang Z."/>
            <person name="Sha Y."/>
            <person name="Zhang B."/>
            <person name="Wu H."/>
            <person name="Tang D."/>
            <person name="Shen Q."/>
            <person name="Xue P."/>
            <person name="Zou S."/>
            <person name="Wang X."/>
            <person name="Liu X."/>
            <person name="Wang F."/>
            <person name="Yang Y."/>
            <person name="An X."/>
            <person name="Dong Z."/>
            <person name="Zhang K."/>
            <person name="Zhang X."/>
            <person name="Luo M.C."/>
            <person name="Dvorak J."/>
            <person name="Tong Y."/>
            <person name="Wang J."/>
            <person name="Yang H."/>
            <person name="Li Z."/>
            <person name="Wang D."/>
            <person name="Zhang A."/>
            <person name="Wang J."/>
        </authorList>
    </citation>
    <scope>NUCLEOTIDE SEQUENCE</scope>
    <source>
        <strain evidence="2">cv. G1812</strain>
    </source>
</reference>
<evidence type="ECO:0000313" key="2">
    <source>
        <dbReference type="Proteomes" id="UP000015106"/>
    </source>
</evidence>